<dbReference type="PROSITE" id="PS51257">
    <property type="entry name" value="PROKAR_LIPOPROTEIN"/>
    <property type="match status" value="1"/>
</dbReference>
<feature type="domain" description="Solute-binding protein family 3/N-terminal" evidence="7">
    <location>
        <begin position="87"/>
        <end position="309"/>
    </location>
</feature>
<reference evidence="8 9" key="1">
    <citation type="submission" date="2019-03" db="EMBL/GenBank/DDBJ databases">
        <title>Sequencing the genomes of 1000 actinobacteria strains.</title>
        <authorList>
            <person name="Klenk H.-P."/>
        </authorList>
    </citation>
    <scope>NUCLEOTIDE SEQUENCE [LARGE SCALE GENOMIC DNA]</scope>
    <source>
        <strain evidence="8 9">DSM 43805</strain>
    </source>
</reference>
<feature type="compositionally biased region" description="Low complexity" evidence="5">
    <location>
        <begin position="43"/>
        <end position="53"/>
    </location>
</feature>
<evidence type="ECO:0000256" key="2">
    <source>
        <dbReference type="ARBA" id="ARBA00022448"/>
    </source>
</evidence>
<keyword evidence="2" id="KW-0813">Transport</keyword>
<feature type="signal peptide" evidence="6">
    <location>
        <begin position="1"/>
        <end position="19"/>
    </location>
</feature>
<dbReference type="InterPro" id="IPR018313">
    <property type="entry name" value="SBP_3_CS"/>
</dbReference>
<evidence type="ECO:0000256" key="5">
    <source>
        <dbReference type="SAM" id="MobiDB-lite"/>
    </source>
</evidence>
<sequence>MRIRAVLAVAALAATTALAACSGDTGPLSTTATQPRTDAVGQAPPAAKKAAPACNPRASLRPEPGGLPSPGDMPAGSYMRTIQERGRLVLGTSQDTLLFSSRNPFTGQIEGFDVDMGRQIAEAIFGDPGKLQIKVIAYDKRVSSAADGSVDIVADTMTANCERWQDVLFSSIYYEAGQKVLVSKTSTAKSIEDLGGKKVCSAAGSTSIENVAKVKTKPIPVAKAVFGDCLVAFQRNEVDGISTDDTILAGMAAQDPYAKVIGDRFTDEPYAMAISKEHPEFARFVNAVLERNRADGTWKKTYERWLGDFGAAPSPPKAQYDK</sequence>
<dbReference type="PANTHER" id="PTHR30085">
    <property type="entry name" value="AMINO ACID ABC TRANSPORTER PERMEASE"/>
    <property type="match status" value="1"/>
</dbReference>
<proteinExistence type="inferred from homology"/>
<keyword evidence="3 6" id="KW-0732">Signal</keyword>
<feature type="chain" id="PRO_5020924597" evidence="6">
    <location>
        <begin position="20"/>
        <end position="322"/>
    </location>
</feature>
<dbReference type="GO" id="GO:0006865">
    <property type="term" value="P:amino acid transport"/>
    <property type="evidence" value="ECO:0007669"/>
    <property type="project" value="TreeGrafter"/>
</dbReference>
<comment type="similarity">
    <text evidence="1 4">Belongs to the bacterial solute-binding protein 3 family.</text>
</comment>
<name>A0A4R6JA31_9ACTN</name>
<dbReference type="EMBL" id="SNWR01000002">
    <property type="protein sequence ID" value="TDO31305.1"/>
    <property type="molecule type" value="Genomic_DNA"/>
</dbReference>
<dbReference type="GO" id="GO:0030288">
    <property type="term" value="C:outer membrane-bounded periplasmic space"/>
    <property type="evidence" value="ECO:0007669"/>
    <property type="project" value="TreeGrafter"/>
</dbReference>
<keyword evidence="9" id="KW-1185">Reference proteome</keyword>
<feature type="region of interest" description="Disordered" evidence="5">
    <location>
        <begin position="23"/>
        <end position="77"/>
    </location>
</feature>
<dbReference type="GO" id="GO:0005576">
    <property type="term" value="C:extracellular region"/>
    <property type="evidence" value="ECO:0007669"/>
    <property type="project" value="TreeGrafter"/>
</dbReference>
<dbReference type="InterPro" id="IPR051455">
    <property type="entry name" value="Bact_solute-bind_prot3"/>
</dbReference>
<evidence type="ECO:0000313" key="9">
    <source>
        <dbReference type="Proteomes" id="UP000294901"/>
    </source>
</evidence>
<organism evidence="8 9">
    <name type="scientific">Paractinoplanes brasiliensis</name>
    <dbReference type="NCBI Taxonomy" id="52695"/>
    <lineage>
        <taxon>Bacteria</taxon>
        <taxon>Bacillati</taxon>
        <taxon>Actinomycetota</taxon>
        <taxon>Actinomycetes</taxon>
        <taxon>Micromonosporales</taxon>
        <taxon>Micromonosporaceae</taxon>
        <taxon>Paractinoplanes</taxon>
    </lineage>
</organism>
<evidence type="ECO:0000256" key="3">
    <source>
        <dbReference type="ARBA" id="ARBA00022729"/>
    </source>
</evidence>
<dbReference type="AlphaFoldDB" id="A0A4R6JA31"/>
<evidence type="ECO:0000256" key="6">
    <source>
        <dbReference type="SAM" id="SignalP"/>
    </source>
</evidence>
<evidence type="ECO:0000256" key="1">
    <source>
        <dbReference type="ARBA" id="ARBA00010333"/>
    </source>
</evidence>
<dbReference type="RefSeq" id="WP_133877436.1">
    <property type="nucleotide sequence ID" value="NZ_BOMD01000045.1"/>
</dbReference>
<dbReference type="CDD" id="cd13690">
    <property type="entry name" value="PBP2_GluB"/>
    <property type="match status" value="1"/>
</dbReference>
<dbReference type="SMART" id="SM00062">
    <property type="entry name" value="PBPb"/>
    <property type="match status" value="1"/>
</dbReference>
<feature type="compositionally biased region" description="Polar residues" evidence="5">
    <location>
        <begin position="27"/>
        <end position="36"/>
    </location>
</feature>
<dbReference type="OrthoDB" id="9807888at2"/>
<evidence type="ECO:0000313" key="8">
    <source>
        <dbReference type="EMBL" id="TDO31305.1"/>
    </source>
</evidence>
<dbReference type="SUPFAM" id="SSF53850">
    <property type="entry name" value="Periplasmic binding protein-like II"/>
    <property type="match status" value="1"/>
</dbReference>
<protein>
    <submittedName>
        <fullName evidence="8">Amino acid ABC transporter substrate-binding protein (PAAT family)</fullName>
    </submittedName>
</protein>
<dbReference type="Pfam" id="PF00497">
    <property type="entry name" value="SBP_bac_3"/>
    <property type="match status" value="1"/>
</dbReference>
<dbReference type="PROSITE" id="PS01039">
    <property type="entry name" value="SBP_BACTERIAL_3"/>
    <property type="match status" value="1"/>
</dbReference>
<dbReference type="PANTHER" id="PTHR30085:SF6">
    <property type="entry name" value="ABC TRANSPORTER GLUTAMINE-BINDING PROTEIN GLNH"/>
    <property type="match status" value="1"/>
</dbReference>
<evidence type="ECO:0000256" key="4">
    <source>
        <dbReference type="RuleBase" id="RU003744"/>
    </source>
</evidence>
<comment type="caution">
    <text evidence="8">The sequence shown here is derived from an EMBL/GenBank/DDBJ whole genome shotgun (WGS) entry which is preliminary data.</text>
</comment>
<evidence type="ECO:0000259" key="7">
    <source>
        <dbReference type="SMART" id="SM00062"/>
    </source>
</evidence>
<gene>
    <name evidence="8" type="ORF">C8E87_6719</name>
</gene>
<dbReference type="InterPro" id="IPR001638">
    <property type="entry name" value="Solute-binding_3/MltF_N"/>
</dbReference>
<accession>A0A4R6JA31</accession>
<dbReference type="Gene3D" id="3.40.190.10">
    <property type="entry name" value="Periplasmic binding protein-like II"/>
    <property type="match status" value="2"/>
</dbReference>
<dbReference type="Proteomes" id="UP000294901">
    <property type="component" value="Unassembled WGS sequence"/>
</dbReference>